<dbReference type="RefSeq" id="WP_047315601.1">
    <property type="nucleotide sequence ID" value="NZ_LDPQ01000014.1"/>
</dbReference>
<keyword evidence="11" id="KW-1185">Reference proteome</keyword>
<dbReference type="CDD" id="cd07018">
    <property type="entry name" value="S49_SppA_67K_type"/>
    <property type="match status" value="1"/>
</dbReference>
<dbReference type="PATRIC" id="fig|29311.18.peg.1244"/>
<keyword evidence="6" id="KW-0472">Membrane</keyword>
<dbReference type="SUPFAM" id="SSF52096">
    <property type="entry name" value="ClpP/crotonase"/>
    <property type="match status" value="2"/>
</dbReference>
<evidence type="ECO:0000256" key="7">
    <source>
        <dbReference type="PIRSR" id="PIRSR001217-1"/>
    </source>
</evidence>
<evidence type="ECO:0000256" key="1">
    <source>
        <dbReference type="ARBA" id="ARBA00004370"/>
    </source>
</evidence>
<comment type="subcellular location">
    <subcellularLocation>
        <location evidence="1">Membrane</location>
    </subcellularLocation>
</comment>
<reference evidence="10 11" key="1">
    <citation type="submission" date="2015-05" db="EMBL/GenBank/DDBJ databases">
        <title>Genome sequence of Mycobacterium haemophilum.</title>
        <authorList>
            <person name="Greninger A.L."/>
            <person name="Cunningham G."/>
            <person name="Miller S."/>
        </authorList>
    </citation>
    <scope>NUCLEOTIDE SEQUENCE [LARGE SCALE GENOMIC DNA]</scope>
    <source>
        <strain evidence="11">UC1</strain>
    </source>
</reference>
<feature type="domain" description="Peptidase S49" evidence="9">
    <location>
        <begin position="108"/>
        <end position="259"/>
    </location>
</feature>
<feature type="domain" description="Peptidase S49" evidence="9">
    <location>
        <begin position="383"/>
        <end position="534"/>
    </location>
</feature>
<dbReference type="GO" id="GO:0016020">
    <property type="term" value="C:membrane"/>
    <property type="evidence" value="ECO:0007669"/>
    <property type="project" value="UniProtKB-SubCell"/>
</dbReference>
<evidence type="ECO:0000256" key="4">
    <source>
        <dbReference type="ARBA" id="ARBA00022801"/>
    </source>
</evidence>
<feature type="active site" description="Nucleophile" evidence="7">
    <location>
        <position position="400"/>
    </location>
</feature>
<accession>A0A0I9TGM2</accession>
<dbReference type="PIRSF" id="PIRSF001217">
    <property type="entry name" value="Protease_4_SppA"/>
    <property type="match status" value="1"/>
</dbReference>
<dbReference type="GO" id="GO:0004252">
    <property type="term" value="F:serine-type endopeptidase activity"/>
    <property type="evidence" value="ECO:0007669"/>
    <property type="project" value="InterPro"/>
</dbReference>
<dbReference type="PANTHER" id="PTHR33209:SF1">
    <property type="entry name" value="PEPTIDASE S49 DOMAIN-CONTAINING PROTEIN"/>
    <property type="match status" value="1"/>
</dbReference>
<evidence type="ECO:0000256" key="5">
    <source>
        <dbReference type="ARBA" id="ARBA00022825"/>
    </source>
</evidence>
<dbReference type="InterPro" id="IPR029045">
    <property type="entry name" value="ClpP/crotonase-like_dom_sf"/>
</dbReference>
<keyword evidence="4" id="KW-0378">Hydrolase</keyword>
<evidence type="ECO:0000259" key="9">
    <source>
        <dbReference type="Pfam" id="PF01343"/>
    </source>
</evidence>
<evidence type="ECO:0000256" key="8">
    <source>
        <dbReference type="SAM" id="MobiDB-lite"/>
    </source>
</evidence>
<dbReference type="EMBL" id="LDPR01000013">
    <property type="protein sequence ID" value="KLO35614.1"/>
    <property type="molecule type" value="Genomic_DNA"/>
</dbReference>
<dbReference type="InterPro" id="IPR004634">
    <property type="entry name" value="Pept_S49_pIV"/>
</dbReference>
<dbReference type="Proteomes" id="UP000036334">
    <property type="component" value="Unassembled WGS sequence"/>
</dbReference>
<dbReference type="PRINTS" id="PR00127">
    <property type="entry name" value="CLPPROTEASEP"/>
</dbReference>
<comment type="caution">
    <text evidence="10">The sequence shown here is derived from an EMBL/GenBank/DDBJ whole genome shotgun (WGS) entry which is preliminary data.</text>
</comment>
<gene>
    <name evidence="10" type="ORF">ABH38_14875</name>
</gene>
<sequence>MFAFLPPLPGIDDVRALANRVNTARHHGIPSGCVLEVNLRSMPPETTSFDPFAIIAGGGRPMALREAVAAIHRAADDPRVAGLIARVQLGASPPAAVQELRAAVVAFSAVKPSLAWAETYPGTLSYYLASAFGEVWMQPSGSVGLIGFASNATFLRDALAKAGIEAQFIARGEYKSAANLFTEGGFTDAHREAVSRMLESLQGQVWQGIAESREIDPAALNPLADRAPLLRDDAVASGLVDRIGFRDEAYARIAELVGAKGMTPESSESPISPDADEGGPPRLYLSRYASAARSRLVPPMPSIPGRRSKPTVAVVTLEGPIVNGRGGPQFLPFGTSTGGGDTIAAALREVAADESVSAIVLRVNSPGGSVTASETIWREVKRARDRGKPVVVSMGAVAASGGYYVSAGADAIVANPGTITGSIGVITGKLVIRDLKGRLGVGSDTVRTNANADAWSADAPFTPEQHTHREAEADLFYADFLQRVAEGRGMTTDAVDDVARGRIWTGADALERGLVDELGGLATAVRRAKVLAGLDADADVRIVSYPGSSLLDMVRPRASSQPGAASLPDAVAALLGRSVAGILEHVEQTLSGVSVLWLGESRL</sequence>
<dbReference type="InterPro" id="IPR001907">
    <property type="entry name" value="ClpP"/>
</dbReference>
<dbReference type="PANTHER" id="PTHR33209">
    <property type="entry name" value="PROTEASE 4"/>
    <property type="match status" value="1"/>
</dbReference>
<dbReference type="InterPro" id="IPR004635">
    <property type="entry name" value="Pept_S49_SppA"/>
</dbReference>
<dbReference type="GO" id="GO:0006465">
    <property type="term" value="P:signal peptide processing"/>
    <property type="evidence" value="ECO:0007669"/>
    <property type="project" value="InterPro"/>
</dbReference>
<dbReference type="CDD" id="cd07023">
    <property type="entry name" value="S49_Sppa_N_C"/>
    <property type="match status" value="1"/>
</dbReference>
<dbReference type="OrthoDB" id="9764363at2"/>
<evidence type="ECO:0000256" key="2">
    <source>
        <dbReference type="ARBA" id="ARBA00008683"/>
    </source>
</evidence>
<dbReference type="AlphaFoldDB" id="A0A0I9TGM2"/>
<comment type="similarity">
    <text evidence="2">Belongs to the peptidase S49 family.</text>
</comment>
<proteinExistence type="inferred from homology"/>
<evidence type="ECO:0000256" key="3">
    <source>
        <dbReference type="ARBA" id="ARBA00022670"/>
    </source>
</evidence>
<dbReference type="GO" id="GO:0004176">
    <property type="term" value="F:ATP-dependent peptidase activity"/>
    <property type="evidence" value="ECO:0007669"/>
    <property type="project" value="InterPro"/>
</dbReference>
<dbReference type="Pfam" id="PF01343">
    <property type="entry name" value="Peptidase_S49"/>
    <property type="match status" value="2"/>
</dbReference>
<evidence type="ECO:0000256" key="6">
    <source>
        <dbReference type="ARBA" id="ARBA00023136"/>
    </source>
</evidence>
<name>A0A0I9TGM2_9MYCO</name>
<dbReference type="NCBIfam" id="TIGR00706">
    <property type="entry name" value="SppA_dom"/>
    <property type="match status" value="1"/>
</dbReference>
<evidence type="ECO:0000313" key="11">
    <source>
        <dbReference type="Proteomes" id="UP000036334"/>
    </source>
</evidence>
<organism evidence="10 11">
    <name type="scientific">Mycobacterium haemophilum</name>
    <dbReference type="NCBI Taxonomy" id="29311"/>
    <lineage>
        <taxon>Bacteria</taxon>
        <taxon>Bacillati</taxon>
        <taxon>Actinomycetota</taxon>
        <taxon>Actinomycetes</taxon>
        <taxon>Mycobacteriales</taxon>
        <taxon>Mycobacteriaceae</taxon>
        <taxon>Mycobacterium</taxon>
    </lineage>
</organism>
<dbReference type="STRING" id="1202450.B586_18620"/>
<dbReference type="InterPro" id="IPR047272">
    <property type="entry name" value="S49_SppA_C"/>
</dbReference>
<dbReference type="InterPro" id="IPR002142">
    <property type="entry name" value="Peptidase_S49"/>
</dbReference>
<dbReference type="InterPro" id="IPR047217">
    <property type="entry name" value="S49_SppA_67K_type_N"/>
</dbReference>
<keyword evidence="3" id="KW-0645">Protease</keyword>
<protein>
    <submittedName>
        <fullName evidence="10">Endopeptidase IV</fullName>
    </submittedName>
</protein>
<feature type="active site" description="Proton donor/acceptor" evidence="7">
    <location>
        <position position="175"/>
    </location>
</feature>
<evidence type="ECO:0000313" key="10">
    <source>
        <dbReference type="EMBL" id="KLO35614.1"/>
    </source>
</evidence>
<keyword evidence="5" id="KW-0720">Serine protease</keyword>
<feature type="region of interest" description="Disordered" evidence="8">
    <location>
        <begin position="261"/>
        <end position="282"/>
    </location>
</feature>
<dbReference type="Gene3D" id="3.90.226.10">
    <property type="entry name" value="2-enoyl-CoA Hydratase, Chain A, domain 1"/>
    <property type="match status" value="3"/>
</dbReference>